<protein>
    <recommendedName>
        <fullName evidence="2">3-oxoacyl-[acyl-carrier-protein] reductase</fullName>
        <ecNumber evidence="2">1.1.1.100</ecNumber>
    </recommendedName>
</protein>
<dbReference type="PANTHER" id="PTHR42879">
    <property type="entry name" value="3-OXOACYL-(ACYL-CARRIER-PROTEIN) REDUCTASE"/>
    <property type="match status" value="1"/>
</dbReference>
<dbReference type="InterPro" id="IPR036291">
    <property type="entry name" value="NAD(P)-bd_dom_sf"/>
</dbReference>
<dbReference type="SUPFAM" id="SSF51735">
    <property type="entry name" value="NAD(P)-binding Rossmann-fold domains"/>
    <property type="match status" value="1"/>
</dbReference>
<dbReference type="EMBL" id="JABCKI010000068">
    <property type="protein sequence ID" value="KAG5653188.1"/>
    <property type="molecule type" value="Genomic_DNA"/>
</dbReference>
<evidence type="ECO:0000256" key="2">
    <source>
        <dbReference type="ARBA" id="ARBA00012948"/>
    </source>
</evidence>
<keyword evidence="4" id="KW-0472">Membrane</keyword>
<reference evidence="5" key="1">
    <citation type="submission" date="2021-02" db="EMBL/GenBank/DDBJ databases">
        <authorList>
            <person name="Nieuwenhuis M."/>
            <person name="Van De Peppel L.J.J."/>
        </authorList>
    </citation>
    <scope>NUCLEOTIDE SEQUENCE</scope>
    <source>
        <strain evidence="5">D49</strain>
    </source>
</reference>
<organism evidence="5 6">
    <name type="scientific">Sphagnurus paluster</name>
    <dbReference type="NCBI Taxonomy" id="117069"/>
    <lineage>
        <taxon>Eukaryota</taxon>
        <taxon>Fungi</taxon>
        <taxon>Dikarya</taxon>
        <taxon>Basidiomycota</taxon>
        <taxon>Agaricomycotina</taxon>
        <taxon>Agaricomycetes</taxon>
        <taxon>Agaricomycetidae</taxon>
        <taxon>Agaricales</taxon>
        <taxon>Tricholomatineae</taxon>
        <taxon>Lyophyllaceae</taxon>
        <taxon>Sphagnurus</taxon>
    </lineage>
</organism>
<dbReference type="GO" id="GO:0004316">
    <property type="term" value="F:3-oxoacyl-[acyl-carrier-protein] reductase (NADPH) activity"/>
    <property type="evidence" value="ECO:0007669"/>
    <property type="project" value="UniProtKB-EC"/>
</dbReference>
<keyword evidence="4" id="KW-1133">Transmembrane helix</keyword>
<name>A0A9P7KK06_9AGAR</name>
<accession>A0A9P7KK06</accession>
<evidence type="ECO:0000313" key="5">
    <source>
        <dbReference type="EMBL" id="KAG5653188.1"/>
    </source>
</evidence>
<evidence type="ECO:0000256" key="3">
    <source>
        <dbReference type="ARBA" id="ARBA00048508"/>
    </source>
</evidence>
<proteinExistence type="inferred from homology"/>
<gene>
    <name evidence="5" type="ORF">H0H81_001816</name>
</gene>
<comment type="caution">
    <text evidence="5">The sequence shown here is derived from an EMBL/GenBank/DDBJ whole genome shotgun (WGS) entry which is preliminary data.</text>
</comment>
<dbReference type="Pfam" id="PF00106">
    <property type="entry name" value="adh_short"/>
    <property type="match status" value="1"/>
</dbReference>
<keyword evidence="6" id="KW-1185">Reference proteome</keyword>
<dbReference type="AlphaFoldDB" id="A0A9P7KK06"/>
<evidence type="ECO:0000256" key="4">
    <source>
        <dbReference type="SAM" id="Phobius"/>
    </source>
</evidence>
<evidence type="ECO:0000256" key="1">
    <source>
        <dbReference type="ARBA" id="ARBA00006484"/>
    </source>
</evidence>
<dbReference type="Proteomes" id="UP000717328">
    <property type="component" value="Unassembled WGS sequence"/>
</dbReference>
<comment type="similarity">
    <text evidence="1">Belongs to the short-chain dehydrogenases/reductases (SDR) family.</text>
</comment>
<dbReference type="OrthoDB" id="498125at2759"/>
<dbReference type="Gene3D" id="3.40.50.720">
    <property type="entry name" value="NAD(P)-binding Rossmann-like Domain"/>
    <property type="match status" value="1"/>
</dbReference>
<sequence length="250" mass="26050">MLPSSKLDLLATGICGVVKFVATASFSSSSLWAGALLIISSCGMGALFIIGAILKAHPHVAAEAGEDVNPPPAGKAMAAMLYICVCFRQLSAGGAPLFIDTEVKICGHACYRTTCYDGLSNLPFVAQDRATYAIQSTLFREITQVLMSIEAPSLGVAHVTGASRGIGRGIALRLAKDGYDIGINGRSTAAESLEKLEKEIIALGRRACIAFGDVSVPADVENMVATVVENLGELNIVSRAAHVVVFPLGL</sequence>
<feature type="transmembrane region" description="Helical" evidence="4">
    <location>
        <begin position="32"/>
        <end position="54"/>
    </location>
</feature>
<evidence type="ECO:0000313" key="6">
    <source>
        <dbReference type="Proteomes" id="UP000717328"/>
    </source>
</evidence>
<reference evidence="5" key="2">
    <citation type="submission" date="2021-10" db="EMBL/GenBank/DDBJ databases">
        <title>Phylogenomics reveals ancestral predisposition of the termite-cultivated fungus Termitomyces towards a domesticated lifestyle.</title>
        <authorList>
            <person name="Auxier B."/>
            <person name="Grum-Grzhimaylo A."/>
            <person name="Cardenas M.E."/>
            <person name="Lodge J.D."/>
            <person name="Laessoe T."/>
            <person name="Pedersen O."/>
            <person name="Smith M.E."/>
            <person name="Kuyper T.W."/>
            <person name="Franco-Molano E.A."/>
            <person name="Baroni T.J."/>
            <person name="Aanen D.K."/>
        </authorList>
    </citation>
    <scope>NUCLEOTIDE SEQUENCE</scope>
    <source>
        <strain evidence="5">D49</strain>
    </source>
</reference>
<dbReference type="EC" id="1.1.1.100" evidence="2"/>
<comment type="catalytic activity">
    <reaction evidence="3">
        <text>a (3R)-hydroxyacyl-[ACP] + NADP(+) = a 3-oxoacyl-[ACP] + NADPH + H(+)</text>
        <dbReference type="Rhea" id="RHEA:17397"/>
        <dbReference type="Rhea" id="RHEA-COMP:9916"/>
        <dbReference type="Rhea" id="RHEA-COMP:9945"/>
        <dbReference type="ChEBI" id="CHEBI:15378"/>
        <dbReference type="ChEBI" id="CHEBI:57783"/>
        <dbReference type="ChEBI" id="CHEBI:58349"/>
        <dbReference type="ChEBI" id="CHEBI:78776"/>
        <dbReference type="ChEBI" id="CHEBI:78827"/>
        <dbReference type="EC" id="1.1.1.100"/>
    </reaction>
</comment>
<dbReference type="InterPro" id="IPR002347">
    <property type="entry name" value="SDR_fam"/>
</dbReference>
<keyword evidence="4" id="KW-0812">Transmembrane</keyword>
<dbReference type="InterPro" id="IPR050259">
    <property type="entry name" value="SDR"/>
</dbReference>